<reference evidence="3" key="1">
    <citation type="journal article" date="2022" name="Int. J. Mol. Sci.">
        <title>Draft Genome of Tanacetum Coccineum: Genomic Comparison of Closely Related Tanacetum-Family Plants.</title>
        <authorList>
            <person name="Yamashiro T."/>
            <person name="Shiraishi A."/>
            <person name="Nakayama K."/>
            <person name="Satake H."/>
        </authorList>
    </citation>
    <scope>NUCLEOTIDE SEQUENCE</scope>
</reference>
<gene>
    <name evidence="3" type="ORF">Tco_1082616</name>
</gene>
<feature type="region of interest" description="Disordered" evidence="2">
    <location>
        <begin position="1"/>
        <end position="27"/>
    </location>
</feature>
<protein>
    <submittedName>
        <fullName evidence="3">Uncharacterized protein</fullName>
    </submittedName>
</protein>
<comment type="caution">
    <text evidence="3">The sequence shown here is derived from an EMBL/GenBank/DDBJ whole genome shotgun (WGS) entry which is preliminary data.</text>
</comment>
<keyword evidence="4" id="KW-1185">Reference proteome</keyword>
<feature type="coiled-coil region" evidence="1">
    <location>
        <begin position="40"/>
        <end position="88"/>
    </location>
</feature>
<evidence type="ECO:0000256" key="1">
    <source>
        <dbReference type="SAM" id="Coils"/>
    </source>
</evidence>
<sequence length="532" mass="60693">MLLKHLADEVTNEENVPTQSNDPPLSRVNTLGSEEDRMSLKELMDLCTQLSNRVLDLETTKTAQAKEIASLKKRVEELERKKKIADIDTDAEVTLIDETQGRNDDNLMFDIGVLDEQEVEVEKVVRIAEVSSESAITTTVDELTLAQTLIEIKDAKPKVRGVMIQEPSEFTTTTTTTTPAASKPLQNKGKAKMIESGEPLKMKPKDQVLFDEQEAIRLQAQFDKEERIAREKEEANAALITQWNDIHDKVETDYELAQRLQAEEQEKLTIKEKSKLFQQLLEKEGITLQLREHKKGESFASIQELFENAMKRVNTFVDMDTKLVEGSEIREEESSSKRVGDELEQEPTKKQKVDDDKERISSTILRKLVKAKHGNTRPKEGYERVLWGDLKTMFEDMHVYMLVEKRYPLTPATMTDMLNKKLKSDYWNEMAMDSQSTQTIKLPILQPENGNAPIVTKTVDGKETVIPPISVKEKAQRRAELKARSTLLMALPNEHQLKFSSYKDAKTLMQAIENRFGGNTATKKTQKNLLKQ</sequence>
<evidence type="ECO:0000313" key="4">
    <source>
        <dbReference type="Proteomes" id="UP001151760"/>
    </source>
</evidence>
<name>A0ABQ5I0X5_9ASTR</name>
<reference evidence="3" key="2">
    <citation type="submission" date="2022-01" db="EMBL/GenBank/DDBJ databases">
        <authorList>
            <person name="Yamashiro T."/>
            <person name="Shiraishi A."/>
            <person name="Satake H."/>
            <person name="Nakayama K."/>
        </authorList>
    </citation>
    <scope>NUCLEOTIDE SEQUENCE</scope>
</reference>
<evidence type="ECO:0000256" key="2">
    <source>
        <dbReference type="SAM" id="MobiDB-lite"/>
    </source>
</evidence>
<dbReference type="EMBL" id="BQNB010020234">
    <property type="protein sequence ID" value="GJT93771.1"/>
    <property type="molecule type" value="Genomic_DNA"/>
</dbReference>
<feature type="region of interest" description="Disordered" evidence="2">
    <location>
        <begin position="327"/>
        <end position="357"/>
    </location>
</feature>
<proteinExistence type="predicted"/>
<accession>A0ABQ5I0X5</accession>
<organism evidence="3 4">
    <name type="scientific">Tanacetum coccineum</name>
    <dbReference type="NCBI Taxonomy" id="301880"/>
    <lineage>
        <taxon>Eukaryota</taxon>
        <taxon>Viridiplantae</taxon>
        <taxon>Streptophyta</taxon>
        <taxon>Embryophyta</taxon>
        <taxon>Tracheophyta</taxon>
        <taxon>Spermatophyta</taxon>
        <taxon>Magnoliopsida</taxon>
        <taxon>eudicotyledons</taxon>
        <taxon>Gunneridae</taxon>
        <taxon>Pentapetalae</taxon>
        <taxon>asterids</taxon>
        <taxon>campanulids</taxon>
        <taxon>Asterales</taxon>
        <taxon>Asteraceae</taxon>
        <taxon>Asteroideae</taxon>
        <taxon>Anthemideae</taxon>
        <taxon>Anthemidinae</taxon>
        <taxon>Tanacetum</taxon>
    </lineage>
</organism>
<dbReference type="Proteomes" id="UP001151760">
    <property type="component" value="Unassembled WGS sequence"/>
</dbReference>
<keyword evidence="1" id="KW-0175">Coiled coil</keyword>
<evidence type="ECO:0000313" key="3">
    <source>
        <dbReference type="EMBL" id="GJT93771.1"/>
    </source>
</evidence>
<feature type="compositionally biased region" description="Polar residues" evidence="2">
    <location>
        <begin position="13"/>
        <end position="27"/>
    </location>
</feature>